<proteinExistence type="predicted"/>
<sequence length="84" mass="9207">MFNFTWPDFEFVVYCVKVYIYAVIYVAIFGSIFHDLFCPDCGVVPSFLRSSIMGHQAGSSEEDCEDGSESVVVDMASAAGDAIC</sequence>
<evidence type="ECO:0000313" key="2">
    <source>
        <dbReference type="Proteomes" id="UP001148662"/>
    </source>
</evidence>
<protein>
    <submittedName>
        <fullName evidence="1">Uncharacterized protein</fullName>
    </submittedName>
</protein>
<keyword evidence="2" id="KW-1185">Reference proteome</keyword>
<name>A0ACC1T2D4_9APHY</name>
<dbReference type="Proteomes" id="UP001148662">
    <property type="component" value="Unassembled WGS sequence"/>
</dbReference>
<gene>
    <name evidence="1" type="ORF">NM688_g4692</name>
</gene>
<evidence type="ECO:0000313" key="1">
    <source>
        <dbReference type="EMBL" id="KAJ3551454.1"/>
    </source>
</evidence>
<dbReference type="EMBL" id="JANHOG010000799">
    <property type="protein sequence ID" value="KAJ3551454.1"/>
    <property type="molecule type" value="Genomic_DNA"/>
</dbReference>
<organism evidence="1 2">
    <name type="scientific">Phlebia brevispora</name>
    <dbReference type="NCBI Taxonomy" id="194682"/>
    <lineage>
        <taxon>Eukaryota</taxon>
        <taxon>Fungi</taxon>
        <taxon>Dikarya</taxon>
        <taxon>Basidiomycota</taxon>
        <taxon>Agaricomycotina</taxon>
        <taxon>Agaricomycetes</taxon>
        <taxon>Polyporales</taxon>
        <taxon>Meruliaceae</taxon>
        <taxon>Phlebia</taxon>
    </lineage>
</organism>
<reference evidence="1" key="1">
    <citation type="submission" date="2022-07" db="EMBL/GenBank/DDBJ databases">
        <title>Genome Sequence of Phlebia brevispora.</title>
        <authorList>
            <person name="Buettner E."/>
        </authorList>
    </citation>
    <scope>NUCLEOTIDE SEQUENCE</scope>
    <source>
        <strain evidence="1">MPL23</strain>
    </source>
</reference>
<comment type="caution">
    <text evidence="1">The sequence shown here is derived from an EMBL/GenBank/DDBJ whole genome shotgun (WGS) entry which is preliminary data.</text>
</comment>
<accession>A0ACC1T2D4</accession>